<gene>
    <name evidence="2" type="ORF">OEV82_09680</name>
</gene>
<protein>
    <recommendedName>
        <fullName evidence="1">UPF0637 protein OEV82_09680</fullName>
    </recommendedName>
</protein>
<accession>A0ABT2WGB2</accession>
<dbReference type="Gene3D" id="3.30.930.20">
    <property type="entry name" value="Protein of unknown function DUF1054"/>
    <property type="match status" value="1"/>
</dbReference>
<dbReference type="EMBL" id="JAOUSE010000027">
    <property type="protein sequence ID" value="MCU9594726.1"/>
    <property type="molecule type" value="Genomic_DNA"/>
</dbReference>
<keyword evidence="3" id="KW-1185">Reference proteome</keyword>
<dbReference type="Pfam" id="PF06335">
    <property type="entry name" value="DUF1054"/>
    <property type="match status" value="1"/>
</dbReference>
<comment type="caution">
    <text evidence="2">The sequence shown here is derived from an EMBL/GenBank/DDBJ whole genome shotgun (WGS) entry which is preliminary data.</text>
</comment>
<proteinExistence type="inferred from homology"/>
<evidence type="ECO:0000313" key="3">
    <source>
        <dbReference type="Proteomes" id="UP001208656"/>
    </source>
</evidence>
<evidence type="ECO:0000313" key="2">
    <source>
        <dbReference type="EMBL" id="MCU9594726.1"/>
    </source>
</evidence>
<name>A0ABT2WGB2_9BACI</name>
<comment type="similarity">
    <text evidence="1">Belongs to the UPF0637 family.</text>
</comment>
<dbReference type="RefSeq" id="WP_263061760.1">
    <property type="nucleotide sequence ID" value="NZ_JAOUSE010000027.1"/>
</dbReference>
<dbReference type="SUPFAM" id="SSF142913">
    <property type="entry name" value="YktB/PF0168-like"/>
    <property type="match status" value="1"/>
</dbReference>
<sequence length="209" mass="24334">MKFEGFTEKDFQVFTIEGLDARMSAIQERIQPKFREIGDILQMELSAHVGSEMFLHIAKHARRTVNPPNDTWLAIGPNKRGYKKYPHFQVGLFDDHVFLWLAYIYELPNKTQIAQNFLNHLDEIEKLVPKDYVVSVDHTQKNAKPISEISLEEVLTRFKKVKKAEFLIGRNIAKDDPLLTDGEKFIDFTVDTFKRLVPLYKMSYTGELV</sequence>
<reference evidence="2 3" key="1">
    <citation type="submission" date="2022-10" db="EMBL/GenBank/DDBJ databases">
        <title>Description of Fervidibacillus gen. nov. in the family Fervidibacillaceae fam. nov. with two species, Fervidibacillus albus sp. nov., and Fervidibacillus halotolerans sp. nov., isolated from tidal flat sediments.</title>
        <authorList>
            <person name="Kwon K.K."/>
            <person name="Yang S.-H."/>
        </authorList>
    </citation>
    <scope>NUCLEOTIDE SEQUENCE [LARGE SCALE GENOMIC DNA]</scope>
    <source>
        <strain evidence="2 3">DSM 23332</strain>
    </source>
</reference>
<dbReference type="Proteomes" id="UP001208656">
    <property type="component" value="Unassembled WGS sequence"/>
</dbReference>
<organism evidence="2 3">
    <name type="scientific">Pallidibacillus thermolactis</name>
    <dbReference type="NCBI Taxonomy" id="251051"/>
    <lineage>
        <taxon>Bacteria</taxon>
        <taxon>Bacillati</taxon>
        <taxon>Bacillota</taxon>
        <taxon>Bacilli</taxon>
        <taxon>Bacillales</taxon>
        <taxon>Bacillaceae</taxon>
        <taxon>Pallidibacillus</taxon>
    </lineage>
</organism>
<dbReference type="HAMAP" id="MF_01851">
    <property type="entry name" value="UPF0637"/>
    <property type="match status" value="1"/>
</dbReference>
<dbReference type="InterPro" id="IPR009403">
    <property type="entry name" value="UPF0637"/>
</dbReference>
<dbReference type="InterPro" id="IPR053707">
    <property type="entry name" value="UPF0637_domain_sf"/>
</dbReference>
<evidence type="ECO:0000256" key="1">
    <source>
        <dbReference type="HAMAP-Rule" id="MF_01851"/>
    </source>
</evidence>
<dbReference type="PIRSF" id="PIRSF021332">
    <property type="entry name" value="DUF1054"/>
    <property type="match status" value="1"/>
</dbReference>